<accession>A0A399FYI4</accession>
<protein>
    <submittedName>
        <fullName evidence="1">Uncharacterized protein</fullName>
    </submittedName>
</protein>
<sequence length="165" mass="17202">MFPGFARVVRRSALVLGLAAAAVMSTAAPASAHSLDSAVVSEAGCGWSNGNYTVLHSDAIEVDLPGHAYERMGTVYLLWNAQYGENCVVALRTGDAHGVASDTQALLAVQAGSTVVRHRDGGDYAHYAAASGPAANQCVRYEALIQSPFTGVWTYGGRPTWGNCG</sequence>
<evidence type="ECO:0000313" key="1">
    <source>
        <dbReference type="EMBL" id="UOE19388.1"/>
    </source>
</evidence>
<gene>
    <name evidence="1" type="ORF">NI17_022125</name>
</gene>
<evidence type="ECO:0000313" key="2">
    <source>
        <dbReference type="Proteomes" id="UP000265719"/>
    </source>
</evidence>
<dbReference type="Proteomes" id="UP000265719">
    <property type="component" value="Chromosome"/>
</dbReference>
<dbReference type="AlphaFoldDB" id="A0A399FYI4"/>
<dbReference type="EMBL" id="CP063196">
    <property type="protein sequence ID" value="UOE19388.1"/>
    <property type="molecule type" value="Genomic_DNA"/>
</dbReference>
<reference evidence="1" key="1">
    <citation type="submission" date="2020-10" db="EMBL/GenBank/DDBJ databases">
        <title>De novo genome project of the cellulose decomposer Thermobifida halotolerans type strain.</title>
        <authorList>
            <person name="Nagy I."/>
            <person name="Horvath B."/>
            <person name="Kukolya J."/>
            <person name="Nagy I."/>
            <person name="Orsini M."/>
        </authorList>
    </citation>
    <scope>NUCLEOTIDE SEQUENCE</scope>
    <source>
        <strain evidence="1">DSM 44931</strain>
    </source>
</reference>
<organism evidence="1 2">
    <name type="scientific">Thermobifida halotolerans</name>
    <dbReference type="NCBI Taxonomy" id="483545"/>
    <lineage>
        <taxon>Bacteria</taxon>
        <taxon>Bacillati</taxon>
        <taxon>Actinomycetota</taxon>
        <taxon>Actinomycetes</taxon>
        <taxon>Streptosporangiales</taxon>
        <taxon>Nocardiopsidaceae</taxon>
        <taxon>Thermobifida</taxon>
    </lineage>
</organism>
<proteinExistence type="predicted"/>
<dbReference type="OrthoDB" id="1099523at2"/>
<dbReference type="KEGG" id="thao:NI17_022125"/>
<dbReference type="RefSeq" id="WP_068690278.1">
    <property type="nucleotide sequence ID" value="NZ_CP063196.1"/>
</dbReference>
<name>A0A399FYI4_9ACTN</name>
<keyword evidence="2" id="KW-1185">Reference proteome</keyword>